<sequence>MNETSISGMKRTHMCGELRLSDVGREVTVNGWVDRVRDNGGVLFLLVRDRAGIVQCTFDKSVNAGLFDVAFTCRTEFVVAVRGKLVARDEAAINRKMPTGEVEIVAEELRILSRAETTPFEIDDSKEVGDQVRLKYRYLDLRRPSMQRNMMLRHRVTQVARNYFDEQGFLEIETPMLTKSTPEGARDYLVPSRVHPGKFYALPQSPQQYKQLLMLAGMDRYIQITRCFRDEDLRADRQPEFTQIDLEMSFVEQDDVIAVNEGFLQRVFKEVLDVDIQLPLPRLTWREAMDRFGSDKPDTRFGFEIRDISDIAANCGFGVFKGAVESGGTVRLINLGGYADKFPRKEIDKLADFVKTYRAKGLAWMKVAADGTMTSSFAKFLTEDEIAAIKERADMHENDVLFVVADASEETALVSLGALRCELAKRLGLAKKDDYKLLWVTEFPQFEYSEEEDRLVAKHHPFTAPMDEDIPLLDTDPAKVRAKAYDIILNGCELGGGSIRIHDPALQTRMFEALGFTEERAKEQFGHLITAFSYGAPPHGGLAYGLDRLCMLLAGLDSIRDVIAFPKVQNASDLMMSCPDVVDAKQLDDLSIAVTREEKDAEA</sequence>
<dbReference type="NCBIfam" id="NF001750">
    <property type="entry name" value="PRK00476.1"/>
    <property type="match status" value="1"/>
</dbReference>
<evidence type="ECO:0000256" key="5">
    <source>
        <dbReference type="ARBA" id="ARBA00022917"/>
    </source>
</evidence>
<comment type="similarity">
    <text evidence="1 7">Belongs to the class-II aminoacyl-tRNA synthetase family. Type 1 subfamily.</text>
</comment>
<comment type="subcellular location">
    <subcellularLocation>
        <location evidence="7">Cytoplasm</location>
    </subcellularLocation>
</comment>
<dbReference type="EMBL" id="JACOPL010000003">
    <property type="protein sequence ID" value="MBC5724626.1"/>
    <property type="molecule type" value="Genomic_DNA"/>
</dbReference>
<evidence type="ECO:0000256" key="1">
    <source>
        <dbReference type="ARBA" id="ARBA00006303"/>
    </source>
</evidence>
<keyword evidence="6 7" id="KW-0030">Aminoacyl-tRNA synthetase</keyword>
<dbReference type="InterPro" id="IPR047090">
    <property type="entry name" value="AspRS_core"/>
</dbReference>
<dbReference type="Pfam" id="PF00152">
    <property type="entry name" value="tRNA-synt_2"/>
    <property type="match status" value="1"/>
</dbReference>
<dbReference type="CDD" id="cd00777">
    <property type="entry name" value="AspRS_core"/>
    <property type="match status" value="1"/>
</dbReference>
<dbReference type="InterPro" id="IPR004365">
    <property type="entry name" value="NA-bd_OB_tRNA"/>
</dbReference>
<feature type="binding site" evidence="7">
    <location>
        <position position="229"/>
    </location>
    <ligand>
        <name>L-aspartate</name>
        <dbReference type="ChEBI" id="CHEBI:29991"/>
    </ligand>
</feature>
<dbReference type="InterPro" id="IPR004364">
    <property type="entry name" value="Aa-tRNA-synt_II"/>
</dbReference>
<comment type="function">
    <text evidence="7">Catalyzes the attachment of L-aspartate to tRNA(Asp) in a two-step reaction: L-aspartate is first activated by ATP to form Asp-AMP and then transferred to the acceptor end of tRNA(Asp).</text>
</comment>
<keyword evidence="10" id="KW-1185">Reference proteome</keyword>
<dbReference type="Gene3D" id="3.30.1360.30">
    <property type="entry name" value="GAD-like domain"/>
    <property type="match status" value="1"/>
</dbReference>
<evidence type="ECO:0000313" key="10">
    <source>
        <dbReference type="Proteomes" id="UP000606499"/>
    </source>
</evidence>
<accession>A0A923LUE7</accession>
<dbReference type="RefSeq" id="WP_054326844.1">
    <property type="nucleotide sequence ID" value="NZ_JACOPL010000003.1"/>
</dbReference>
<dbReference type="InterPro" id="IPR002312">
    <property type="entry name" value="Asp/Asn-tRNA-synth_IIb"/>
</dbReference>
<dbReference type="Pfam" id="PF02938">
    <property type="entry name" value="GAD"/>
    <property type="match status" value="1"/>
</dbReference>
<comment type="caution">
    <text evidence="7">Lacks conserved residue(s) required for the propagation of feature annotation.</text>
</comment>
<dbReference type="InterPro" id="IPR006195">
    <property type="entry name" value="aa-tRNA-synth_II"/>
</dbReference>
<dbReference type="GO" id="GO:0140096">
    <property type="term" value="F:catalytic activity, acting on a protein"/>
    <property type="evidence" value="ECO:0007669"/>
    <property type="project" value="UniProtKB-ARBA"/>
</dbReference>
<feature type="binding site" evidence="7">
    <location>
        <position position="238"/>
    </location>
    <ligand>
        <name>ATP</name>
        <dbReference type="ChEBI" id="CHEBI:30616"/>
    </ligand>
</feature>
<comment type="caution">
    <text evidence="9">The sequence shown here is derived from an EMBL/GenBank/DDBJ whole genome shotgun (WGS) entry which is preliminary data.</text>
</comment>
<gene>
    <name evidence="7 9" type="primary">aspS</name>
    <name evidence="9" type="ORF">H8S45_04020</name>
</gene>
<dbReference type="Gene3D" id="2.40.50.140">
    <property type="entry name" value="Nucleic acid-binding proteins"/>
    <property type="match status" value="1"/>
</dbReference>
<feature type="binding site" evidence="7">
    <location>
        <begin position="229"/>
        <end position="231"/>
    </location>
    <ligand>
        <name>ATP</name>
        <dbReference type="ChEBI" id="CHEBI:30616"/>
    </ligand>
</feature>
<comment type="subunit">
    <text evidence="7">Homodimer.</text>
</comment>
<dbReference type="GO" id="GO:0016740">
    <property type="term" value="F:transferase activity"/>
    <property type="evidence" value="ECO:0007669"/>
    <property type="project" value="UniProtKB-ARBA"/>
</dbReference>
<dbReference type="PANTHER" id="PTHR22594:SF5">
    <property type="entry name" value="ASPARTATE--TRNA LIGASE, MITOCHONDRIAL"/>
    <property type="match status" value="1"/>
</dbReference>
<reference evidence="9" key="1">
    <citation type="submission" date="2020-08" db="EMBL/GenBank/DDBJ databases">
        <title>Genome public.</title>
        <authorList>
            <person name="Liu C."/>
            <person name="Sun Q."/>
        </authorList>
    </citation>
    <scope>NUCLEOTIDE SEQUENCE</scope>
    <source>
        <strain evidence="9">NSJ-28</strain>
    </source>
</reference>
<keyword evidence="3 7" id="KW-0547">Nucleotide-binding</keyword>
<feature type="binding site" evidence="7">
    <location>
        <position position="500"/>
    </location>
    <ligand>
        <name>L-aspartate</name>
        <dbReference type="ChEBI" id="CHEBI:29991"/>
    </ligand>
</feature>
<dbReference type="PROSITE" id="PS50862">
    <property type="entry name" value="AA_TRNA_LIGASE_II"/>
    <property type="match status" value="1"/>
</dbReference>
<keyword evidence="5 7" id="KW-0648">Protein biosynthesis</keyword>
<name>A0A923LUE7_9FIRM</name>
<evidence type="ECO:0000256" key="2">
    <source>
        <dbReference type="ARBA" id="ARBA00022598"/>
    </source>
</evidence>
<dbReference type="InterPro" id="IPR047089">
    <property type="entry name" value="Asp-tRNA-ligase_1_N"/>
</dbReference>
<dbReference type="AlphaFoldDB" id="A0A923LUE7"/>
<feature type="binding site" evidence="7">
    <location>
        <position position="459"/>
    </location>
    <ligand>
        <name>L-aspartate</name>
        <dbReference type="ChEBI" id="CHEBI:29991"/>
    </ligand>
</feature>
<dbReference type="SUPFAM" id="SSF55681">
    <property type="entry name" value="Class II aaRS and biotin synthetases"/>
    <property type="match status" value="1"/>
</dbReference>
<evidence type="ECO:0000313" key="9">
    <source>
        <dbReference type="EMBL" id="MBC5724626.1"/>
    </source>
</evidence>
<dbReference type="InterPro" id="IPR029351">
    <property type="entry name" value="GAD_dom"/>
</dbReference>
<dbReference type="InterPro" id="IPR045864">
    <property type="entry name" value="aa-tRNA-synth_II/BPL/LPL"/>
</dbReference>
<dbReference type="NCBIfam" id="TIGR00459">
    <property type="entry name" value="aspS_bact"/>
    <property type="match status" value="1"/>
</dbReference>
<protein>
    <recommendedName>
        <fullName evidence="7">Aspartate--tRNA ligase</fullName>
        <ecNumber evidence="7">6.1.1.12</ecNumber>
    </recommendedName>
    <alternativeName>
        <fullName evidence="7">Aspartyl-tRNA synthetase</fullName>
        <shortName evidence="7">AspRS</shortName>
    </alternativeName>
</protein>
<dbReference type="GO" id="GO:0005524">
    <property type="term" value="F:ATP binding"/>
    <property type="evidence" value="ECO:0007669"/>
    <property type="project" value="UniProtKB-UniRule"/>
</dbReference>
<feature type="binding site" evidence="7">
    <location>
        <position position="183"/>
    </location>
    <ligand>
        <name>L-aspartate</name>
        <dbReference type="ChEBI" id="CHEBI:29991"/>
    </ligand>
</feature>
<dbReference type="SUPFAM" id="SSF50249">
    <property type="entry name" value="Nucleic acid-binding proteins"/>
    <property type="match status" value="1"/>
</dbReference>
<dbReference type="Gene3D" id="3.30.930.10">
    <property type="entry name" value="Bira Bifunctional Protein, Domain 2"/>
    <property type="match status" value="1"/>
</dbReference>
<dbReference type="InterPro" id="IPR004115">
    <property type="entry name" value="GAD-like_sf"/>
</dbReference>
<dbReference type="PRINTS" id="PR01042">
    <property type="entry name" value="TRNASYNTHASP"/>
</dbReference>
<dbReference type="GO" id="GO:0005737">
    <property type="term" value="C:cytoplasm"/>
    <property type="evidence" value="ECO:0007669"/>
    <property type="project" value="UniProtKB-SubCell"/>
</dbReference>
<feature type="binding site" evidence="7">
    <location>
        <position position="493"/>
    </location>
    <ligand>
        <name>ATP</name>
        <dbReference type="ChEBI" id="CHEBI:30616"/>
    </ligand>
</feature>
<dbReference type="CDD" id="cd04317">
    <property type="entry name" value="EcAspRS_like_N"/>
    <property type="match status" value="1"/>
</dbReference>
<feature type="region of interest" description="Aspartate" evidence="7">
    <location>
        <begin position="207"/>
        <end position="210"/>
    </location>
</feature>
<dbReference type="Proteomes" id="UP000606499">
    <property type="component" value="Unassembled WGS sequence"/>
</dbReference>
<evidence type="ECO:0000256" key="3">
    <source>
        <dbReference type="ARBA" id="ARBA00022741"/>
    </source>
</evidence>
<dbReference type="GO" id="GO:0006422">
    <property type="term" value="P:aspartyl-tRNA aminoacylation"/>
    <property type="evidence" value="ECO:0007669"/>
    <property type="project" value="UniProtKB-UniRule"/>
</dbReference>
<evidence type="ECO:0000256" key="6">
    <source>
        <dbReference type="ARBA" id="ARBA00023146"/>
    </source>
</evidence>
<dbReference type="Pfam" id="PF01336">
    <property type="entry name" value="tRNA_anti-codon"/>
    <property type="match status" value="1"/>
</dbReference>
<dbReference type="InterPro" id="IPR012340">
    <property type="entry name" value="NA-bd_OB-fold"/>
</dbReference>
<feature type="domain" description="Aminoacyl-transfer RNA synthetases class-II family profile" evidence="8">
    <location>
        <begin position="152"/>
        <end position="566"/>
    </location>
</feature>
<feature type="binding site" evidence="7">
    <location>
        <begin position="545"/>
        <end position="548"/>
    </location>
    <ligand>
        <name>ATP</name>
        <dbReference type="ChEBI" id="CHEBI:30616"/>
    </ligand>
</feature>
<keyword evidence="7" id="KW-0963">Cytoplasm</keyword>
<dbReference type="InterPro" id="IPR004524">
    <property type="entry name" value="Asp-tRNA-ligase_1"/>
</dbReference>
<dbReference type="GO" id="GO:0003676">
    <property type="term" value="F:nucleic acid binding"/>
    <property type="evidence" value="ECO:0007669"/>
    <property type="project" value="InterPro"/>
</dbReference>
<evidence type="ECO:0000256" key="7">
    <source>
        <dbReference type="HAMAP-Rule" id="MF_00044"/>
    </source>
</evidence>
<evidence type="ECO:0000256" key="4">
    <source>
        <dbReference type="ARBA" id="ARBA00022840"/>
    </source>
</evidence>
<keyword evidence="2 7" id="KW-0436">Ligase</keyword>
<keyword evidence="4 7" id="KW-0067">ATP-binding</keyword>
<evidence type="ECO:0000259" key="8">
    <source>
        <dbReference type="PROSITE" id="PS50862"/>
    </source>
</evidence>
<dbReference type="GO" id="GO:0004815">
    <property type="term" value="F:aspartate-tRNA ligase activity"/>
    <property type="evidence" value="ECO:0007669"/>
    <property type="project" value="UniProtKB-UniRule"/>
</dbReference>
<dbReference type="PANTHER" id="PTHR22594">
    <property type="entry name" value="ASPARTYL/LYSYL-TRNA SYNTHETASE"/>
    <property type="match status" value="1"/>
</dbReference>
<dbReference type="EC" id="6.1.1.12" evidence="7"/>
<comment type="catalytic activity">
    <reaction evidence="7">
        <text>tRNA(Asp) + L-aspartate + ATP = L-aspartyl-tRNA(Asp) + AMP + diphosphate</text>
        <dbReference type="Rhea" id="RHEA:19649"/>
        <dbReference type="Rhea" id="RHEA-COMP:9660"/>
        <dbReference type="Rhea" id="RHEA-COMP:9678"/>
        <dbReference type="ChEBI" id="CHEBI:29991"/>
        <dbReference type="ChEBI" id="CHEBI:30616"/>
        <dbReference type="ChEBI" id="CHEBI:33019"/>
        <dbReference type="ChEBI" id="CHEBI:78442"/>
        <dbReference type="ChEBI" id="CHEBI:78516"/>
        <dbReference type="ChEBI" id="CHEBI:456215"/>
        <dbReference type="EC" id="6.1.1.12"/>
    </reaction>
</comment>
<dbReference type="SUPFAM" id="SSF55261">
    <property type="entry name" value="GAD domain-like"/>
    <property type="match status" value="1"/>
</dbReference>
<proteinExistence type="inferred from homology"/>
<dbReference type="HAMAP" id="MF_00044">
    <property type="entry name" value="Asp_tRNA_synth_type1"/>
    <property type="match status" value="1"/>
</dbReference>
<organism evidence="9 10">
    <name type="scientific">Agathobaculum faecis</name>
    <dbReference type="NCBI Taxonomy" id="2763013"/>
    <lineage>
        <taxon>Bacteria</taxon>
        <taxon>Bacillati</taxon>
        <taxon>Bacillota</taxon>
        <taxon>Clostridia</taxon>
        <taxon>Eubacteriales</taxon>
        <taxon>Butyricicoccaceae</taxon>
        <taxon>Agathobaculum</taxon>
    </lineage>
</organism>